<protein>
    <submittedName>
        <fullName evidence="1">Uncharacterized protein</fullName>
    </submittedName>
</protein>
<dbReference type="Proteomes" id="UP001186974">
    <property type="component" value="Unassembled WGS sequence"/>
</dbReference>
<keyword evidence="2" id="KW-1185">Reference proteome</keyword>
<organism evidence="1 2">
    <name type="scientific">Coniosporium uncinatum</name>
    <dbReference type="NCBI Taxonomy" id="93489"/>
    <lineage>
        <taxon>Eukaryota</taxon>
        <taxon>Fungi</taxon>
        <taxon>Dikarya</taxon>
        <taxon>Ascomycota</taxon>
        <taxon>Pezizomycotina</taxon>
        <taxon>Dothideomycetes</taxon>
        <taxon>Dothideomycetes incertae sedis</taxon>
        <taxon>Coniosporium</taxon>
    </lineage>
</organism>
<dbReference type="EMBL" id="JAWDJW010009814">
    <property type="protein sequence ID" value="KAK3055401.1"/>
    <property type="molecule type" value="Genomic_DNA"/>
</dbReference>
<sequence length="499" mass="54276">MIRPQLHDAGSGSDAPVTPTPVRRHSNLGPNGASRQSRVGPEQDSPTSTTQSKQDGSAKNAGPRYFELSADQVRDSNTTALYESSLNLIMPEESRYELFNRLRVARAFAEGQNSRQAMVAVRLLAVANLAYVYPDAVFQQKISQLDNEEPKNYQLSSQLAALLSPPGETSQSVSLELQTIALHTLEALTKQKSKAVDIFGTLSVNVSHGVLFYVVRRAIAQLASGKENDSMVEEEWREALFSLLNGLPASTTRAGETMVTAGLLGVLVDVLKLRTPKAERTYPKILNFLDTFVYNLQNAFTALVEADGLTILAQLAAHEVELSTAFAAKGEGMPLEYKTKHTDYAVPYHQQQTLRWLFKFINHMMSHNSGTHDRLLRNLMDSAELLEAIRKVLVNAPTFGSTVWSSAVNILSSFIHNEPTSYNVIAEAGLSNGFLEAVTLPSKSKSQIAASSVAAPTVHEPLGTIAHGILPVAEAISAVPQAFGAICLNENGMKLFQDS</sequence>
<evidence type="ECO:0000313" key="2">
    <source>
        <dbReference type="Proteomes" id="UP001186974"/>
    </source>
</evidence>
<name>A0ACC3CY26_9PEZI</name>
<comment type="caution">
    <text evidence="1">The sequence shown here is derived from an EMBL/GenBank/DDBJ whole genome shotgun (WGS) entry which is preliminary data.</text>
</comment>
<proteinExistence type="predicted"/>
<accession>A0ACC3CY26</accession>
<feature type="non-terminal residue" evidence="1">
    <location>
        <position position="499"/>
    </location>
</feature>
<evidence type="ECO:0000313" key="1">
    <source>
        <dbReference type="EMBL" id="KAK3055401.1"/>
    </source>
</evidence>
<reference evidence="1" key="1">
    <citation type="submission" date="2024-09" db="EMBL/GenBank/DDBJ databases">
        <title>Black Yeasts Isolated from many extreme environments.</title>
        <authorList>
            <person name="Coleine C."/>
            <person name="Stajich J.E."/>
            <person name="Selbmann L."/>
        </authorList>
    </citation>
    <scope>NUCLEOTIDE SEQUENCE</scope>
    <source>
        <strain evidence="1">CCFEE 5737</strain>
    </source>
</reference>
<gene>
    <name evidence="1" type="ORF">LTS18_011828</name>
</gene>